<gene>
    <name evidence="2" type="ORF">QC818_15920</name>
</gene>
<comment type="caution">
    <text evidence="2">The sequence shown here is derived from an EMBL/GenBank/DDBJ whole genome shotgun (WGS) entry which is preliminary data.</text>
</comment>
<evidence type="ECO:0000256" key="1">
    <source>
        <dbReference type="SAM" id="MobiDB-lite"/>
    </source>
</evidence>
<proteinExistence type="predicted"/>
<dbReference type="Proteomes" id="UP001264519">
    <property type="component" value="Unassembled WGS sequence"/>
</dbReference>
<dbReference type="EMBL" id="JARWAK010000016">
    <property type="protein sequence ID" value="MDR5868274.1"/>
    <property type="molecule type" value="Genomic_DNA"/>
</dbReference>
<accession>A0ABU1G5P7</accession>
<evidence type="ECO:0000313" key="3">
    <source>
        <dbReference type="Proteomes" id="UP001264519"/>
    </source>
</evidence>
<sequence>MDYLTLALGMAILSALSALASLPVLARVLRQLDGAEAPPSAGSLPVRAARRRPARGGHGRRRCLPPEMVALLMRQR</sequence>
<reference evidence="2 3" key="1">
    <citation type="submission" date="2023-04" db="EMBL/GenBank/DDBJ databases">
        <title>A long-awaited taxogenomic arrangement of the family Halomonadaceae.</title>
        <authorList>
            <person name="De La Haba R."/>
            <person name="Chuvochina M."/>
            <person name="Wittouck S."/>
            <person name="Arahal D.R."/>
            <person name="Sanchez-Porro C."/>
            <person name="Hugenholtz P."/>
            <person name="Ventosa A."/>
        </authorList>
    </citation>
    <scope>NUCLEOTIDE SEQUENCE [LARGE SCALE GENOMIC DNA]</scope>
    <source>
        <strain evidence="2 3">DSM 23530</strain>
    </source>
</reference>
<keyword evidence="3" id="KW-1185">Reference proteome</keyword>
<organism evidence="2 3">
    <name type="scientific">Halomonas koreensis</name>
    <dbReference type="NCBI Taxonomy" id="245385"/>
    <lineage>
        <taxon>Bacteria</taxon>
        <taxon>Pseudomonadati</taxon>
        <taxon>Pseudomonadota</taxon>
        <taxon>Gammaproteobacteria</taxon>
        <taxon>Oceanospirillales</taxon>
        <taxon>Halomonadaceae</taxon>
        <taxon>Halomonas</taxon>
    </lineage>
</organism>
<dbReference type="RefSeq" id="WP_309653848.1">
    <property type="nucleotide sequence ID" value="NZ_JARWAK010000016.1"/>
</dbReference>
<protein>
    <submittedName>
        <fullName evidence="2">Uncharacterized protein</fullName>
    </submittedName>
</protein>
<feature type="region of interest" description="Disordered" evidence="1">
    <location>
        <begin position="35"/>
        <end position="60"/>
    </location>
</feature>
<name>A0ABU1G5P7_9GAMM</name>
<feature type="compositionally biased region" description="Basic residues" evidence="1">
    <location>
        <begin position="48"/>
        <end position="60"/>
    </location>
</feature>
<evidence type="ECO:0000313" key="2">
    <source>
        <dbReference type="EMBL" id="MDR5868274.1"/>
    </source>
</evidence>